<dbReference type="PANTHER" id="PTHR44846:SF1">
    <property type="entry name" value="MANNOSYL-D-GLYCERATE TRANSPORT_METABOLISM SYSTEM REPRESSOR MNGR-RELATED"/>
    <property type="match status" value="1"/>
</dbReference>
<dbReference type="InterPro" id="IPR011663">
    <property type="entry name" value="UTRA"/>
</dbReference>
<evidence type="ECO:0000256" key="3">
    <source>
        <dbReference type="ARBA" id="ARBA00023163"/>
    </source>
</evidence>
<keyword evidence="1" id="KW-0805">Transcription regulation</keyword>
<dbReference type="InterPro" id="IPR050679">
    <property type="entry name" value="Bact_HTH_transcr_reg"/>
</dbReference>
<name>E8LHH4_SUCHY</name>
<dbReference type="GO" id="GO:0045892">
    <property type="term" value="P:negative regulation of DNA-templated transcription"/>
    <property type="evidence" value="ECO:0007669"/>
    <property type="project" value="TreeGrafter"/>
</dbReference>
<dbReference type="eggNOG" id="COG2188">
    <property type="taxonomic scope" value="Bacteria"/>
</dbReference>
<dbReference type="SUPFAM" id="SSF64288">
    <property type="entry name" value="Chorismate lyase-like"/>
    <property type="match status" value="1"/>
</dbReference>
<evidence type="ECO:0000313" key="5">
    <source>
        <dbReference type="EMBL" id="EFY07993.1"/>
    </source>
</evidence>
<dbReference type="PRINTS" id="PR00035">
    <property type="entry name" value="HTHGNTR"/>
</dbReference>
<keyword evidence="2" id="KW-0238">DNA-binding</keyword>
<dbReference type="PROSITE" id="PS50949">
    <property type="entry name" value="HTH_GNTR"/>
    <property type="match status" value="1"/>
</dbReference>
<keyword evidence="3" id="KW-0804">Transcription</keyword>
<dbReference type="Pfam" id="PF07702">
    <property type="entry name" value="UTRA"/>
    <property type="match status" value="1"/>
</dbReference>
<dbReference type="GO" id="GO:0003677">
    <property type="term" value="F:DNA binding"/>
    <property type="evidence" value="ECO:0007669"/>
    <property type="project" value="UniProtKB-KW"/>
</dbReference>
<dbReference type="GO" id="GO:0003700">
    <property type="term" value="F:DNA-binding transcription factor activity"/>
    <property type="evidence" value="ECO:0007669"/>
    <property type="project" value="InterPro"/>
</dbReference>
<dbReference type="HOGENOM" id="CLU_063236_2_1_6"/>
<dbReference type="SMART" id="SM00345">
    <property type="entry name" value="HTH_GNTR"/>
    <property type="match status" value="1"/>
</dbReference>
<evidence type="ECO:0000256" key="1">
    <source>
        <dbReference type="ARBA" id="ARBA00023015"/>
    </source>
</evidence>
<proteinExistence type="predicted"/>
<dbReference type="InterPro" id="IPR028978">
    <property type="entry name" value="Chorismate_lyase_/UTRA_dom_sf"/>
</dbReference>
<dbReference type="OrthoDB" id="6626198at2"/>
<protein>
    <submittedName>
        <fullName evidence="5">Transcriptional regulator, GntR family</fullName>
    </submittedName>
</protein>
<dbReference type="SUPFAM" id="SSF46785">
    <property type="entry name" value="Winged helix' DNA-binding domain"/>
    <property type="match status" value="1"/>
</dbReference>
<dbReference type="SMART" id="SM00866">
    <property type="entry name" value="UTRA"/>
    <property type="match status" value="1"/>
</dbReference>
<dbReference type="EMBL" id="AEVO01000007">
    <property type="protein sequence ID" value="EFY07993.1"/>
    <property type="molecule type" value="Genomic_DNA"/>
</dbReference>
<dbReference type="InterPro" id="IPR036388">
    <property type="entry name" value="WH-like_DNA-bd_sf"/>
</dbReference>
<accession>E8LHH4</accession>
<dbReference type="Gene3D" id="3.40.1410.10">
    <property type="entry name" value="Chorismate lyase-like"/>
    <property type="match status" value="1"/>
</dbReference>
<dbReference type="InterPro" id="IPR036390">
    <property type="entry name" value="WH_DNA-bd_sf"/>
</dbReference>
<dbReference type="Gene3D" id="1.10.10.10">
    <property type="entry name" value="Winged helix-like DNA-binding domain superfamily/Winged helix DNA-binding domain"/>
    <property type="match status" value="1"/>
</dbReference>
<dbReference type="Pfam" id="PF00392">
    <property type="entry name" value="GntR"/>
    <property type="match status" value="1"/>
</dbReference>
<dbReference type="RefSeq" id="WP_009142374.1">
    <property type="nucleotide sequence ID" value="NZ_GL830945.1"/>
</dbReference>
<evidence type="ECO:0000256" key="2">
    <source>
        <dbReference type="ARBA" id="ARBA00023125"/>
    </source>
</evidence>
<comment type="caution">
    <text evidence="5">The sequence shown here is derived from an EMBL/GenBank/DDBJ whole genome shotgun (WGS) entry which is preliminary data.</text>
</comment>
<dbReference type="CDD" id="cd07377">
    <property type="entry name" value="WHTH_GntR"/>
    <property type="match status" value="1"/>
</dbReference>
<dbReference type="PANTHER" id="PTHR44846">
    <property type="entry name" value="MANNOSYL-D-GLYCERATE TRANSPORT/METABOLISM SYSTEM REPRESSOR MNGR-RELATED"/>
    <property type="match status" value="1"/>
</dbReference>
<evidence type="ECO:0000259" key="4">
    <source>
        <dbReference type="PROSITE" id="PS50949"/>
    </source>
</evidence>
<sequence length="231" mass="26259">MESENIYTAIAAKLRQQIMQGEFKDGAVFPSESELTKRFQVTRTTVRHALELLVNEGLLSKSQGRRNRVQIRKITKTTWNFASFSEGMRSAHEIPVSKVCKAQIIAADDGSYFNLVRLRGIKRIAGIQFMTYEDTKVPLSLFPQIDRFDFSVVSLYETMRKEYGIYPFKGESQIFAVLADEFLAKSFAVTEGYPLVKAVQSIFDREGRLVEKVSIVYAPELIIKLTQDAGH</sequence>
<keyword evidence="6" id="KW-1185">Reference proteome</keyword>
<dbReference type="STRING" id="762983.HMPREF9444_00147"/>
<reference evidence="5 6" key="1">
    <citation type="submission" date="2011-01" db="EMBL/GenBank/DDBJ databases">
        <authorList>
            <person name="Weinstock G."/>
            <person name="Sodergren E."/>
            <person name="Clifton S."/>
            <person name="Fulton L."/>
            <person name="Fulton B."/>
            <person name="Courtney L."/>
            <person name="Fronick C."/>
            <person name="Harrison M."/>
            <person name="Strong C."/>
            <person name="Farmer C."/>
            <person name="Delahaunty K."/>
            <person name="Markovic C."/>
            <person name="Hall O."/>
            <person name="Minx P."/>
            <person name="Tomlinson C."/>
            <person name="Mitreva M."/>
            <person name="Hou S."/>
            <person name="Chen J."/>
            <person name="Wollam A."/>
            <person name="Pepin K.H."/>
            <person name="Johnson M."/>
            <person name="Bhonagiri V."/>
            <person name="Zhang X."/>
            <person name="Suruliraj S."/>
            <person name="Warren W."/>
            <person name="Chinwalla A."/>
            <person name="Mardis E.R."/>
            <person name="Wilson R.K."/>
        </authorList>
    </citation>
    <scope>NUCLEOTIDE SEQUENCE [LARGE SCALE GENOMIC DNA]</scope>
    <source>
        <strain evidence="6">DSM 22608 / JCM 16073 / KCTC 15190 / YIT 12066</strain>
    </source>
</reference>
<gene>
    <name evidence="5" type="ORF">HMPREF9444_00147</name>
</gene>
<evidence type="ECO:0000313" key="6">
    <source>
        <dbReference type="Proteomes" id="UP000018458"/>
    </source>
</evidence>
<feature type="domain" description="HTH gntR-type" evidence="4">
    <location>
        <begin position="4"/>
        <end position="72"/>
    </location>
</feature>
<dbReference type="Proteomes" id="UP000018458">
    <property type="component" value="Unassembled WGS sequence"/>
</dbReference>
<dbReference type="AlphaFoldDB" id="E8LHH4"/>
<dbReference type="InterPro" id="IPR000524">
    <property type="entry name" value="Tscrpt_reg_HTH_GntR"/>
</dbReference>
<organism evidence="5 6">
    <name type="scientific">Succinatimonas hippei (strain DSM 22608 / JCM 16073 / KCTC 15190 / YIT 12066)</name>
    <dbReference type="NCBI Taxonomy" id="762983"/>
    <lineage>
        <taxon>Bacteria</taxon>
        <taxon>Pseudomonadati</taxon>
        <taxon>Pseudomonadota</taxon>
        <taxon>Gammaproteobacteria</taxon>
        <taxon>Aeromonadales</taxon>
        <taxon>Succinivibrionaceae</taxon>
        <taxon>Succinatimonas</taxon>
    </lineage>
</organism>